<evidence type="ECO:0000313" key="4">
    <source>
        <dbReference type="EMBL" id="CCO05370.1"/>
    </source>
</evidence>
<accession>A0ABM9QHB9</accession>
<evidence type="ECO:0000313" key="5">
    <source>
        <dbReference type="Proteomes" id="UP000027600"/>
    </source>
</evidence>
<feature type="region of interest" description="Disordered" evidence="1">
    <location>
        <begin position="405"/>
        <end position="479"/>
    </location>
</feature>
<feature type="compositionally biased region" description="Polar residues" evidence="1">
    <location>
        <begin position="434"/>
        <end position="447"/>
    </location>
</feature>
<gene>
    <name evidence="4" type="ORF">RBI_I01668</name>
</gene>
<dbReference type="NCBIfam" id="TIGR02669">
    <property type="entry name" value="SpoIID_LytB"/>
    <property type="match status" value="1"/>
</dbReference>
<keyword evidence="2" id="KW-0732">Signal</keyword>
<sequence>MTMNLMTKKICANVCAAVMSITAVGICGELLLDNKSVGAEKAPAVQVKNVEAQSVKTTAATEVYDFVKFKKSSVDKYDMSYVQQKKQAKTTKKKASASEFTVEMPEDKGEYYDIKNDPANFTDTRSVADEYYTVNDIISGNIVTLNGHELLCQIVNSEIGGEWGEEAIKAQAVAAYTWVRFNDSIGAIPTVGLKSGYSSKIERCVNAVEGQTVMYNGNIINAVYSASTAGYSTTSEDIWGVSYPYLKRVKSEFDNKDPNWGIEATYTKDEVKERIESQTDIKLSDDVKNWFKIDSAFSGKYISGVTIDGHTSCTYDGSEARITGIMLCNLFDVKSNAMEISYKDGVFTFKSYGWGHGVGMSQWGACYYAEAGYTYDQILTHYYVNCYLGLSAVNDKAVKRGQMSQDEIDKEIKDSEIVDEGGNASGDSKEDSEPAQTQPTENGTVTTAPAIEAPDTTTTSFDVQPEDNITIEQNTEEIL</sequence>
<dbReference type="InterPro" id="IPR013486">
    <property type="entry name" value="SpoIID/LytB"/>
</dbReference>
<proteinExistence type="predicted"/>
<dbReference type="EMBL" id="HF545616">
    <property type="protein sequence ID" value="CCO05370.1"/>
    <property type="molecule type" value="Genomic_DNA"/>
</dbReference>
<evidence type="ECO:0000256" key="2">
    <source>
        <dbReference type="SAM" id="SignalP"/>
    </source>
</evidence>
<dbReference type="Pfam" id="PF08486">
    <property type="entry name" value="SpoIID"/>
    <property type="match status" value="1"/>
</dbReference>
<feature type="signal peptide" evidence="2">
    <location>
        <begin position="1"/>
        <end position="16"/>
    </location>
</feature>
<dbReference type="InterPro" id="IPR013693">
    <property type="entry name" value="SpoIID/LytB_N"/>
</dbReference>
<dbReference type="Proteomes" id="UP000027600">
    <property type="component" value="Chromosome I"/>
</dbReference>
<evidence type="ECO:0000256" key="1">
    <source>
        <dbReference type="SAM" id="MobiDB-lite"/>
    </source>
</evidence>
<name>A0ABM9QHB9_9FIRM</name>
<evidence type="ECO:0000259" key="3">
    <source>
        <dbReference type="Pfam" id="PF08486"/>
    </source>
</evidence>
<feature type="domain" description="Sporulation stage II protein D amidase enhancer LytB N-terminal" evidence="3">
    <location>
        <begin position="143"/>
        <end position="180"/>
    </location>
</feature>
<protein>
    <submittedName>
        <fullName evidence="4">SpoIID/LytB domain-containing protein</fullName>
    </submittedName>
</protein>
<reference evidence="4 5" key="1">
    <citation type="journal article" date="2014" name="Int. J. Syst. Evol. Microbiol.">
        <title>Complete genome of a new Firmicutes species belonging to the dominant human colonic microbiota ('Ruminococcus bicirculans') reveals two chromosomes and a selective capacity to utilize plant glucans.</title>
        <authorList>
            <consortium name="NISC Comparative Sequencing Program"/>
            <person name="Wegmann U."/>
            <person name="Louis P."/>
            <person name="Goesmann A."/>
            <person name="Henrissat B."/>
            <person name="Duncan S.H."/>
            <person name="Flint H.J."/>
        </authorList>
    </citation>
    <scope>NUCLEOTIDE SEQUENCE [LARGE SCALE GENOMIC DNA]</scope>
    <source>
        <strain evidence="4 5">80/3</strain>
    </source>
</reference>
<keyword evidence="5" id="KW-1185">Reference proteome</keyword>
<feature type="chain" id="PRO_5047083054" evidence="2">
    <location>
        <begin position="17"/>
        <end position="479"/>
    </location>
</feature>
<organism evidence="4 5">
    <name type="scientific">Ruminococcus bicirculans</name>
    <name type="common">ex Wegman et al. 2014</name>
    <dbReference type="NCBI Taxonomy" id="1160721"/>
    <lineage>
        <taxon>Bacteria</taxon>
        <taxon>Bacillati</taxon>
        <taxon>Bacillota</taxon>
        <taxon>Clostridia</taxon>
        <taxon>Eubacteriales</taxon>
        <taxon>Oscillospiraceae</taxon>
        <taxon>Ruminococcus</taxon>
    </lineage>
</organism>